<dbReference type="PANTHER" id="PTHR31756">
    <property type="entry name" value="PYRUVATE, PHOSPHATE DIKINASE REGULATORY PROTEIN 1, CHLOROPLASTIC"/>
    <property type="match status" value="1"/>
</dbReference>
<evidence type="ECO:0000313" key="6">
    <source>
        <dbReference type="EMBL" id="PWG64262.1"/>
    </source>
</evidence>
<evidence type="ECO:0000256" key="1">
    <source>
        <dbReference type="ARBA" id="ARBA00022527"/>
    </source>
</evidence>
<comment type="catalytic activity">
    <reaction evidence="5">
        <text>[pyruvate, water dikinase] + ADP = [pyruvate, water dikinase]-phosphate + AMP + H(+)</text>
        <dbReference type="Rhea" id="RHEA:46020"/>
        <dbReference type="Rhea" id="RHEA-COMP:11425"/>
        <dbReference type="Rhea" id="RHEA-COMP:11426"/>
        <dbReference type="ChEBI" id="CHEBI:15378"/>
        <dbReference type="ChEBI" id="CHEBI:43176"/>
        <dbReference type="ChEBI" id="CHEBI:68546"/>
        <dbReference type="ChEBI" id="CHEBI:456215"/>
        <dbReference type="ChEBI" id="CHEBI:456216"/>
        <dbReference type="EC" id="2.7.11.33"/>
    </reaction>
</comment>
<dbReference type="AlphaFoldDB" id="A0A2U2N5A3"/>
<evidence type="ECO:0000256" key="5">
    <source>
        <dbReference type="HAMAP-Rule" id="MF_01062"/>
    </source>
</evidence>
<keyword evidence="7" id="KW-1185">Reference proteome</keyword>
<dbReference type="NCBIfam" id="NF003742">
    <property type="entry name" value="PRK05339.1"/>
    <property type="match status" value="1"/>
</dbReference>
<name>A0A2U2N5A3_9GAMM</name>
<dbReference type="GO" id="GO:0016776">
    <property type="term" value="F:phosphotransferase activity, phosphate group as acceptor"/>
    <property type="evidence" value="ECO:0007669"/>
    <property type="project" value="UniProtKB-UniRule"/>
</dbReference>
<comment type="catalytic activity">
    <reaction evidence="5">
        <text>[pyruvate, water dikinase]-phosphate + phosphate + H(+) = [pyruvate, water dikinase] + diphosphate</text>
        <dbReference type="Rhea" id="RHEA:48580"/>
        <dbReference type="Rhea" id="RHEA-COMP:11425"/>
        <dbReference type="Rhea" id="RHEA-COMP:11426"/>
        <dbReference type="ChEBI" id="CHEBI:15378"/>
        <dbReference type="ChEBI" id="CHEBI:33019"/>
        <dbReference type="ChEBI" id="CHEBI:43176"/>
        <dbReference type="ChEBI" id="CHEBI:43474"/>
        <dbReference type="ChEBI" id="CHEBI:68546"/>
        <dbReference type="EC" id="2.7.4.28"/>
    </reaction>
</comment>
<dbReference type="InterPro" id="IPR026530">
    <property type="entry name" value="PSRP"/>
</dbReference>
<dbReference type="PANTHER" id="PTHR31756:SF3">
    <property type="entry name" value="PYRUVATE, PHOSPHATE DIKINASE REGULATORY PROTEIN 1, CHLOROPLASTIC"/>
    <property type="match status" value="1"/>
</dbReference>
<dbReference type="Pfam" id="PF03618">
    <property type="entry name" value="Kinase-PPPase"/>
    <property type="match status" value="1"/>
</dbReference>
<dbReference type="RefSeq" id="WP_109676931.1">
    <property type="nucleotide sequence ID" value="NZ_CP086615.1"/>
</dbReference>
<accession>A0A2U2N5A3</accession>
<evidence type="ECO:0000256" key="4">
    <source>
        <dbReference type="ARBA" id="ARBA00022777"/>
    </source>
</evidence>
<evidence type="ECO:0000256" key="3">
    <source>
        <dbReference type="ARBA" id="ARBA00022741"/>
    </source>
</evidence>
<proteinExistence type="inferred from homology"/>
<dbReference type="GO" id="GO:0005524">
    <property type="term" value="F:ATP binding"/>
    <property type="evidence" value="ECO:0007669"/>
    <property type="project" value="InterPro"/>
</dbReference>
<evidence type="ECO:0000313" key="7">
    <source>
        <dbReference type="Proteomes" id="UP000245474"/>
    </source>
</evidence>
<keyword evidence="3 5" id="KW-0547">Nucleotide-binding</keyword>
<dbReference type="OrthoDB" id="9782201at2"/>
<dbReference type="GO" id="GO:0043531">
    <property type="term" value="F:ADP binding"/>
    <property type="evidence" value="ECO:0007669"/>
    <property type="project" value="UniProtKB-UniRule"/>
</dbReference>
<dbReference type="InterPro" id="IPR005177">
    <property type="entry name" value="Kinase-pyrophosphorylase"/>
</dbReference>
<feature type="binding site" evidence="5">
    <location>
        <begin position="153"/>
        <end position="160"/>
    </location>
    <ligand>
        <name>ADP</name>
        <dbReference type="ChEBI" id="CHEBI:456216"/>
    </ligand>
</feature>
<sequence length="273" mass="30920">MPARRTVFFISDRTGITAETLGHSLLTQFSIEFDQVTLPFTDSIERVDAAMRRIEAAGEATGFRPVVFSTIIDAEIRNRLRRVNAVVFDFFDTFIAPLEEELGLRSSHTIGRSHGMTDARAYNVRIDAMNYALSHDDGAVTRQYDEADVLLVGVSRCGKTPTCIYLALQYGIYAGNYPLAEEDLMSGRLPAVLRPHRRHLYALTIRPERLSQIRAERRPNSRYASLRQCQYEVARAEGLFAQEKLPVSDTTTMSIEEIATTIIHTCQLPRRLY</sequence>
<dbReference type="EC" id="2.7.11.33" evidence="5"/>
<organism evidence="6 7">
    <name type="scientific">Sediminicurvatus halobius</name>
    <dbReference type="NCBI Taxonomy" id="2182432"/>
    <lineage>
        <taxon>Bacteria</taxon>
        <taxon>Pseudomonadati</taxon>
        <taxon>Pseudomonadota</taxon>
        <taxon>Gammaproteobacteria</taxon>
        <taxon>Chromatiales</taxon>
        <taxon>Ectothiorhodospiraceae</taxon>
        <taxon>Sediminicurvatus</taxon>
    </lineage>
</organism>
<protein>
    <recommendedName>
        <fullName evidence="5">Putative phosphoenolpyruvate synthase regulatory protein</fullName>
        <shortName evidence="5">PEP synthase regulatory protein</shortName>
        <shortName evidence="5">PSRP</shortName>
        <ecNumber evidence="5">2.7.11.33</ecNumber>
        <ecNumber evidence="5">2.7.4.28</ecNumber>
    </recommendedName>
    <alternativeName>
        <fullName evidence="5">Pyruvate, water dikinase regulatory protein</fullName>
    </alternativeName>
</protein>
<dbReference type="GO" id="GO:0004674">
    <property type="term" value="F:protein serine/threonine kinase activity"/>
    <property type="evidence" value="ECO:0007669"/>
    <property type="project" value="UniProtKB-UniRule"/>
</dbReference>
<dbReference type="EMBL" id="QFFI01000006">
    <property type="protein sequence ID" value="PWG64262.1"/>
    <property type="molecule type" value="Genomic_DNA"/>
</dbReference>
<keyword evidence="2 5" id="KW-0808">Transferase</keyword>
<dbReference type="Proteomes" id="UP000245474">
    <property type="component" value="Unassembled WGS sequence"/>
</dbReference>
<keyword evidence="1 5" id="KW-0723">Serine/threonine-protein kinase</keyword>
<evidence type="ECO:0000256" key="2">
    <source>
        <dbReference type="ARBA" id="ARBA00022679"/>
    </source>
</evidence>
<dbReference type="EC" id="2.7.4.28" evidence="5"/>
<keyword evidence="4 5" id="KW-0418">Kinase</keyword>
<comment type="similarity">
    <text evidence="5">Belongs to the pyruvate, phosphate/water dikinase regulatory protein family. PSRP subfamily.</text>
</comment>
<reference evidence="6 7" key="1">
    <citation type="submission" date="2018-05" db="EMBL/GenBank/DDBJ databases">
        <title>Spiribacter halobius sp. nov., a moderately halophilic bacterium isolated from marine solar saltern.</title>
        <authorList>
            <person name="Zheng W.-S."/>
            <person name="Lu D.-C."/>
            <person name="Du Z.-J."/>
        </authorList>
    </citation>
    <scope>NUCLEOTIDE SEQUENCE [LARGE SCALE GENOMIC DNA]</scope>
    <source>
        <strain evidence="6 7">E85</strain>
    </source>
</reference>
<comment type="caution">
    <text evidence="6">The sequence shown here is derived from an EMBL/GenBank/DDBJ whole genome shotgun (WGS) entry which is preliminary data.</text>
</comment>
<gene>
    <name evidence="6" type="ORF">DEM34_05085</name>
</gene>
<keyword evidence="6" id="KW-0670">Pyruvate</keyword>
<dbReference type="HAMAP" id="MF_01062">
    <property type="entry name" value="PSRP"/>
    <property type="match status" value="1"/>
</dbReference>
<comment type="function">
    <text evidence="5">Bifunctional serine/threonine kinase and phosphorylase involved in the regulation of the phosphoenolpyruvate synthase (PEPS) by catalyzing its phosphorylation/dephosphorylation.</text>
</comment>